<dbReference type="EMBL" id="JAWWNJ010000016">
    <property type="protein sequence ID" value="KAK7039971.1"/>
    <property type="molecule type" value="Genomic_DNA"/>
</dbReference>
<feature type="signal peptide" evidence="1">
    <location>
        <begin position="1"/>
        <end position="18"/>
    </location>
</feature>
<keyword evidence="1" id="KW-0732">Signal</keyword>
<dbReference type="Proteomes" id="UP001362999">
    <property type="component" value="Unassembled WGS sequence"/>
</dbReference>
<keyword evidence="3" id="KW-1185">Reference proteome</keyword>
<protein>
    <recommendedName>
        <fullName evidence="4">Hydrophobin</fullName>
    </recommendedName>
</protein>
<name>A0AAW0CLQ3_9AGAR</name>
<accession>A0AAW0CLQ3</accession>
<proteinExistence type="predicted"/>
<feature type="chain" id="PRO_5043429659" description="Hydrophobin" evidence="1">
    <location>
        <begin position="19"/>
        <end position="107"/>
    </location>
</feature>
<dbReference type="AlphaFoldDB" id="A0AAW0CLQ3"/>
<organism evidence="2 3">
    <name type="scientific">Favolaschia claudopus</name>
    <dbReference type="NCBI Taxonomy" id="2862362"/>
    <lineage>
        <taxon>Eukaryota</taxon>
        <taxon>Fungi</taxon>
        <taxon>Dikarya</taxon>
        <taxon>Basidiomycota</taxon>
        <taxon>Agaricomycotina</taxon>
        <taxon>Agaricomycetes</taxon>
        <taxon>Agaricomycetidae</taxon>
        <taxon>Agaricales</taxon>
        <taxon>Marasmiineae</taxon>
        <taxon>Mycenaceae</taxon>
        <taxon>Favolaschia</taxon>
    </lineage>
</organism>
<evidence type="ECO:0000313" key="2">
    <source>
        <dbReference type="EMBL" id="KAK7039971.1"/>
    </source>
</evidence>
<gene>
    <name evidence="2" type="ORF">R3P38DRAFT_3262288</name>
</gene>
<evidence type="ECO:0008006" key="4">
    <source>
        <dbReference type="Google" id="ProtNLM"/>
    </source>
</evidence>
<evidence type="ECO:0000313" key="3">
    <source>
        <dbReference type="Proteomes" id="UP001362999"/>
    </source>
</evidence>
<sequence>MIFKPFVVLASAFATIQAANGANLAQRADLQQLCCAGSIPPQIPLEVEDLLVAALENVGSSLNYGLTIAIFCSVHEFGTTCAPGTIALSCEVAVPVEPFGTVGANCF</sequence>
<comment type="caution">
    <text evidence="2">The sequence shown here is derived from an EMBL/GenBank/DDBJ whole genome shotgun (WGS) entry which is preliminary data.</text>
</comment>
<reference evidence="2 3" key="1">
    <citation type="journal article" date="2024" name="J Genomics">
        <title>Draft genome sequencing and assembly of Favolaschia claudopus CIRM-BRFM 2984 isolated from oak limbs.</title>
        <authorList>
            <person name="Navarro D."/>
            <person name="Drula E."/>
            <person name="Chaduli D."/>
            <person name="Cazenave R."/>
            <person name="Ahrendt S."/>
            <person name="Wang J."/>
            <person name="Lipzen A."/>
            <person name="Daum C."/>
            <person name="Barry K."/>
            <person name="Grigoriev I.V."/>
            <person name="Favel A."/>
            <person name="Rosso M.N."/>
            <person name="Martin F."/>
        </authorList>
    </citation>
    <scope>NUCLEOTIDE SEQUENCE [LARGE SCALE GENOMIC DNA]</scope>
    <source>
        <strain evidence="2 3">CIRM-BRFM 2984</strain>
    </source>
</reference>
<evidence type="ECO:0000256" key="1">
    <source>
        <dbReference type="SAM" id="SignalP"/>
    </source>
</evidence>